<organism evidence="1 2">
    <name type="scientific">Streptococcus suis R61</name>
    <dbReference type="NCBI Taxonomy" id="996306"/>
    <lineage>
        <taxon>Bacteria</taxon>
        <taxon>Bacillati</taxon>
        <taxon>Bacillota</taxon>
        <taxon>Bacilli</taxon>
        <taxon>Lactobacillales</taxon>
        <taxon>Streptococcaceae</taxon>
        <taxon>Streptococcus</taxon>
    </lineage>
</organism>
<sequence>MVEPTIFEMEKLRGIGMAKNTIDKDGIITEEVRYFILSFKGDVRTFSQVVCGHWSVESLHWLLDVVYREDKNQTLDKRAAFNLNAIRKACLHLLQTMTFPKEKLSYRRKQRYISVHLEDYLPQLFGHRG</sequence>
<dbReference type="EMBL" id="AEYY01000007">
    <property type="protein sequence ID" value="EHC03673.1"/>
    <property type="molecule type" value="Genomic_DNA"/>
</dbReference>
<dbReference type="PANTHER" id="PTHR30298:SF0">
    <property type="entry name" value="PROTEIN YBFL-RELATED"/>
    <property type="match status" value="1"/>
</dbReference>
<gene>
    <name evidence="1" type="ORF">SSUR61_0322</name>
</gene>
<evidence type="ECO:0000313" key="1">
    <source>
        <dbReference type="EMBL" id="EHC03673.1"/>
    </source>
</evidence>
<dbReference type="PANTHER" id="PTHR30298">
    <property type="entry name" value="H REPEAT-ASSOCIATED PREDICTED TRANSPOSASE"/>
    <property type="match status" value="1"/>
</dbReference>
<dbReference type="Proteomes" id="UP000004014">
    <property type="component" value="Unassembled WGS sequence"/>
</dbReference>
<protein>
    <submittedName>
        <fullName evidence="1">IS1548 transposase</fullName>
    </submittedName>
</protein>
<proteinExistence type="predicted"/>
<dbReference type="NCBIfam" id="NF033564">
    <property type="entry name" value="transpos_ISAs1"/>
    <property type="match status" value="1"/>
</dbReference>
<evidence type="ECO:0000313" key="2">
    <source>
        <dbReference type="Proteomes" id="UP000004014"/>
    </source>
</evidence>
<comment type="caution">
    <text evidence="1">The sequence shown here is derived from an EMBL/GenBank/DDBJ whole genome shotgun (WGS) entry which is preliminary data.</text>
</comment>
<dbReference type="AlphaFoldDB" id="A0AA87F9R9"/>
<dbReference type="InterPro" id="IPR047647">
    <property type="entry name" value="ISAs1_transpos"/>
</dbReference>
<dbReference type="InterPro" id="IPR051698">
    <property type="entry name" value="Transposase_11-like"/>
</dbReference>
<reference evidence="1 2" key="1">
    <citation type="submission" date="2011-03" db="EMBL/GenBank/DDBJ databases">
        <title>Deep-sequencing identification of multiple resistance mechanism for the high antibiotic-resistance strain Streptococcus suis R61.</title>
        <authorList>
            <person name="Hu P."/>
            <person name="Yang M."/>
            <person name="Jin M."/>
            <person name="Xiao J."/>
        </authorList>
    </citation>
    <scope>NUCLEOTIDE SEQUENCE [LARGE SCALE GENOMIC DNA]</scope>
    <source>
        <strain evidence="1 2">R61</strain>
    </source>
</reference>
<name>A0AA87F9R9_STRSU</name>
<accession>A0AA87F9R9</accession>